<evidence type="ECO:0000313" key="7">
    <source>
        <dbReference type="Proteomes" id="UP001589619"/>
    </source>
</evidence>
<sequence>MIRFHKPRIALFWQFFAKYFVLFLIPVIVAITFTYIFVVRLIEDDARDRNDIVMRNSSEQIDNAFSSIQTDMIRVLSDSTLRSFLQVAGDSPENQQRNEWLHSLMDQLDKIMVDDLVSNAYIYLAKYDLVIDSKTDSGKEYYFRYKYPIAPSERDNLFLHLTGKKTMYFTKAYRVDVSPISPDTSASPHTVISTVMSYPFNSADPDVYLVLDVKQDTLREQISNSEDWIIGAAITDGEGRPIVQSGAMAAGAGIDNKKAVSSIPSSFNDSWRYVSVVDLDKLLQPARMIRMLSLVFLGFFLVLGSGVSYYLSRRLYAPILEIKRGFATYRQPEATVKREANDFDVIKRFSGMLISENNQLSRLVSGMVPMVQEHFVGKLLLGEFQDEAALTACAKEIDFDYDPTANRTVLCIEFHYYSRVQEGQTETSKSFLLAELRDSIRKAFPGMAIWLSHTKSDILACVLHHAPHSDIGSKEAAERIKLCLQPFAPFYKATIGIGRTVGSIQELPASYDHALSMLRYKGMLPEVEICGEEREREDRSGWDSFLSVQEVNRIFNLCKSREYDSLLQSTYALLDAGKHARASEMKYLCSDVLNTWIRAAEYEKTDFSIAFYSKLFDRLSRCVTVDEIRQTFRDIHELMFRPRQPHDRTRPFAEILAYIHRHYAEELSIERFAQQMNMSVGHFSRTFKGEVGEKYVEYIAKVRMDKAKQYLLETDLKIDEIAEKVGYWGRNSFIPIFRKYEGVTPAKYRTLYSSAP</sequence>
<evidence type="ECO:0000256" key="2">
    <source>
        <dbReference type="ARBA" id="ARBA00023125"/>
    </source>
</evidence>
<keyword evidence="7" id="KW-1185">Reference proteome</keyword>
<gene>
    <name evidence="6" type="ORF">ACFFNY_31630</name>
</gene>
<dbReference type="SMART" id="SM00342">
    <property type="entry name" value="HTH_ARAC"/>
    <property type="match status" value="1"/>
</dbReference>
<proteinExistence type="predicted"/>
<dbReference type="Gene3D" id="1.10.10.60">
    <property type="entry name" value="Homeodomain-like"/>
    <property type="match status" value="2"/>
</dbReference>
<dbReference type="InterPro" id="IPR041522">
    <property type="entry name" value="CdaR_GGDEF"/>
</dbReference>
<evidence type="ECO:0000259" key="5">
    <source>
        <dbReference type="PROSITE" id="PS01124"/>
    </source>
</evidence>
<keyword evidence="1" id="KW-0805">Transcription regulation</keyword>
<dbReference type="Proteomes" id="UP001589619">
    <property type="component" value="Unassembled WGS sequence"/>
</dbReference>
<dbReference type="RefSeq" id="WP_344910584.1">
    <property type="nucleotide sequence ID" value="NZ_BAAAYO010000009.1"/>
</dbReference>
<evidence type="ECO:0000256" key="4">
    <source>
        <dbReference type="SAM" id="Phobius"/>
    </source>
</evidence>
<reference evidence="6 7" key="1">
    <citation type="submission" date="2024-09" db="EMBL/GenBank/DDBJ databases">
        <authorList>
            <person name="Sun Q."/>
            <person name="Mori K."/>
        </authorList>
    </citation>
    <scope>NUCLEOTIDE SEQUENCE [LARGE SCALE GENOMIC DNA]</scope>
    <source>
        <strain evidence="6 7">JCM 12520</strain>
    </source>
</reference>
<name>A0ABV5W6G1_9BACL</name>
<dbReference type="SUPFAM" id="SSF46689">
    <property type="entry name" value="Homeodomain-like"/>
    <property type="match status" value="2"/>
</dbReference>
<comment type="caution">
    <text evidence="6">The sequence shown here is derived from an EMBL/GenBank/DDBJ whole genome shotgun (WGS) entry which is preliminary data.</text>
</comment>
<feature type="transmembrane region" description="Helical" evidence="4">
    <location>
        <begin position="291"/>
        <end position="311"/>
    </location>
</feature>
<keyword evidence="4" id="KW-0472">Membrane</keyword>
<dbReference type="PANTHER" id="PTHR43280:SF28">
    <property type="entry name" value="HTH-TYPE TRANSCRIPTIONAL ACTIVATOR RHAS"/>
    <property type="match status" value="1"/>
</dbReference>
<evidence type="ECO:0000256" key="1">
    <source>
        <dbReference type="ARBA" id="ARBA00023015"/>
    </source>
</evidence>
<protein>
    <submittedName>
        <fullName evidence="6">Helix-turn-helix domain-containing protein</fullName>
    </submittedName>
</protein>
<feature type="domain" description="HTH araC/xylS-type" evidence="5">
    <location>
        <begin position="653"/>
        <end position="751"/>
    </location>
</feature>
<dbReference type="PROSITE" id="PS00041">
    <property type="entry name" value="HTH_ARAC_FAMILY_1"/>
    <property type="match status" value="1"/>
</dbReference>
<dbReference type="InterPro" id="IPR018062">
    <property type="entry name" value="HTH_AraC-typ_CS"/>
</dbReference>
<keyword evidence="2" id="KW-0238">DNA-binding</keyword>
<accession>A0ABV5W6G1</accession>
<evidence type="ECO:0000313" key="6">
    <source>
        <dbReference type="EMBL" id="MFB9756151.1"/>
    </source>
</evidence>
<keyword evidence="4" id="KW-1133">Transmembrane helix</keyword>
<keyword evidence="4" id="KW-0812">Transmembrane</keyword>
<dbReference type="PROSITE" id="PS01124">
    <property type="entry name" value="HTH_ARAC_FAMILY_2"/>
    <property type="match status" value="1"/>
</dbReference>
<evidence type="ECO:0000256" key="3">
    <source>
        <dbReference type="ARBA" id="ARBA00023163"/>
    </source>
</evidence>
<keyword evidence="3" id="KW-0804">Transcription</keyword>
<organism evidence="6 7">
    <name type="scientific">Paenibacillus hodogayensis</name>
    <dbReference type="NCBI Taxonomy" id="279208"/>
    <lineage>
        <taxon>Bacteria</taxon>
        <taxon>Bacillati</taxon>
        <taxon>Bacillota</taxon>
        <taxon>Bacilli</taxon>
        <taxon>Bacillales</taxon>
        <taxon>Paenibacillaceae</taxon>
        <taxon>Paenibacillus</taxon>
    </lineage>
</organism>
<dbReference type="Pfam" id="PF12833">
    <property type="entry name" value="HTH_18"/>
    <property type="match status" value="1"/>
</dbReference>
<feature type="transmembrane region" description="Helical" evidence="4">
    <location>
        <begin position="20"/>
        <end position="42"/>
    </location>
</feature>
<dbReference type="InterPro" id="IPR018060">
    <property type="entry name" value="HTH_AraC"/>
</dbReference>
<dbReference type="InterPro" id="IPR009057">
    <property type="entry name" value="Homeodomain-like_sf"/>
</dbReference>
<dbReference type="Pfam" id="PF17853">
    <property type="entry name" value="GGDEF_2"/>
    <property type="match status" value="1"/>
</dbReference>
<dbReference type="EMBL" id="JBHMAG010000021">
    <property type="protein sequence ID" value="MFB9756151.1"/>
    <property type="molecule type" value="Genomic_DNA"/>
</dbReference>
<dbReference type="PANTHER" id="PTHR43280">
    <property type="entry name" value="ARAC-FAMILY TRANSCRIPTIONAL REGULATOR"/>
    <property type="match status" value="1"/>
</dbReference>